<keyword evidence="6 7" id="KW-0012">Acyltransferase</keyword>
<evidence type="ECO:0000256" key="6">
    <source>
        <dbReference type="ARBA" id="ARBA00023315"/>
    </source>
</evidence>
<proteinExistence type="predicted"/>
<dbReference type="AlphaFoldDB" id="D9QTU6"/>
<dbReference type="PIRSF" id="PIRSF026649">
    <property type="entry name" value="MsbB"/>
    <property type="match status" value="1"/>
</dbReference>
<dbReference type="GO" id="GO:0005886">
    <property type="term" value="C:plasma membrane"/>
    <property type="evidence" value="ECO:0007669"/>
    <property type="project" value="UniProtKB-SubCell"/>
</dbReference>
<evidence type="ECO:0000256" key="1">
    <source>
        <dbReference type="ARBA" id="ARBA00004533"/>
    </source>
</evidence>
<dbReference type="Pfam" id="PF03279">
    <property type="entry name" value="Lip_A_acyltrans"/>
    <property type="match status" value="1"/>
</dbReference>
<dbReference type="PANTHER" id="PTHR30606:SF10">
    <property type="entry name" value="PHOSPHATIDYLINOSITOL MANNOSIDE ACYLTRANSFERASE"/>
    <property type="match status" value="1"/>
</dbReference>
<evidence type="ECO:0000256" key="2">
    <source>
        <dbReference type="ARBA" id="ARBA00022475"/>
    </source>
</evidence>
<dbReference type="eggNOG" id="COG1560">
    <property type="taxonomic scope" value="Bacteria"/>
</dbReference>
<reference evidence="7 8" key="1">
    <citation type="journal article" date="2010" name="Stand. Genomic Sci.">
        <title>Complete genome sequence of Acetohalobium arabaticum type strain (Z-7288).</title>
        <authorList>
            <person name="Sikorski J."/>
            <person name="Lapidus A."/>
            <person name="Chertkov O."/>
            <person name="Lucas S."/>
            <person name="Copeland A."/>
            <person name="Glavina Del Rio T."/>
            <person name="Nolan M."/>
            <person name="Tice H."/>
            <person name="Cheng J.F."/>
            <person name="Han C."/>
            <person name="Brambilla E."/>
            <person name="Pitluck S."/>
            <person name="Liolios K."/>
            <person name="Ivanova N."/>
            <person name="Mavromatis K."/>
            <person name="Mikhailova N."/>
            <person name="Pati A."/>
            <person name="Bruce D."/>
            <person name="Detter C."/>
            <person name="Tapia R."/>
            <person name="Goodwin L."/>
            <person name="Chen A."/>
            <person name="Palaniappan K."/>
            <person name="Land M."/>
            <person name="Hauser L."/>
            <person name="Chang Y.J."/>
            <person name="Jeffries C.D."/>
            <person name="Rohde M."/>
            <person name="Goker M."/>
            <person name="Spring S."/>
            <person name="Woyke T."/>
            <person name="Bristow J."/>
            <person name="Eisen J.A."/>
            <person name="Markowitz V."/>
            <person name="Hugenholtz P."/>
            <person name="Kyrpides N.C."/>
            <person name="Klenk H.P."/>
        </authorList>
    </citation>
    <scope>NUCLEOTIDE SEQUENCE [LARGE SCALE GENOMIC DNA]</scope>
    <source>
        <strain evidence="8">ATCC 49924 / DSM 5501 / Z-7288</strain>
    </source>
</reference>
<keyword evidence="5" id="KW-0472">Membrane</keyword>
<keyword evidence="2" id="KW-1003">Cell membrane</keyword>
<accession>D9QTU6</accession>
<keyword evidence="8" id="KW-1185">Reference proteome</keyword>
<evidence type="ECO:0000256" key="3">
    <source>
        <dbReference type="ARBA" id="ARBA00022519"/>
    </source>
</evidence>
<evidence type="ECO:0000256" key="5">
    <source>
        <dbReference type="ARBA" id="ARBA00023136"/>
    </source>
</evidence>
<dbReference type="GO" id="GO:0009247">
    <property type="term" value="P:glycolipid biosynthetic process"/>
    <property type="evidence" value="ECO:0007669"/>
    <property type="project" value="UniProtKB-ARBA"/>
</dbReference>
<dbReference type="PANTHER" id="PTHR30606">
    <property type="entry name" value="LIPID A BIOSYNTHESIS LAUROYL ACYLTRANSFERASE"/>
    <property type="match status" value="1"/>
</dbReference>
<keyword evidence="3" id="KW-0997">Cell inner membrane</keyword>
<evidence type="ECO:0000313" key="7">
    <source>
        <dbReference type="EMBL" id="ADL13667.1"/>
    </source>
</evidence>
<dbReference type="EMBL" id="CP002105">
    <property type="protein sequence ID" value="ADL13667.1"/>
    <property type="molecule type" value="Genomic_DNA"/>
</dbReference>
<comment type="subcellular location">
    <subcellularLocation>
        <location evidence="1">Cell inner membrane</location>
    </subcellularLocation>
</comment>
<dbReference type="CDD" id="cd07984">
    <property type="entry name" value="LPLAT_LABLAT-like"/>
    <property type="match status" value="1"/>
</dbReference>
<name>D9QTU6_ACEAZ</name>
<protein>
    <submittedName>
        <fullName evidence="7">Lipid A biosynthesis acyltransferase</fullName>
    </submittedName>
</protein>
<sequence length="292" mass="33606">MGDFILYLLYRLLGLLVNILPEAIAYQIGKRFGDLAYWILPKRRQLARKNLQLALDIDDSKVNKLVRANFQHLGMVLIEFLRLGQLTEENIDEFIEIEGLKYLKQAQQDDRGFVLFTGHFGNWEVMGAALALQGFPINALARDQSNELINEDILATRESKGINIFPNKGLVIKQAYRALKRGEGLFVLGDQKSRHAEHYVELFGCKALTRLGTVELAARTNSVVIPIYILRREDRGYKIIAKEPVEVPDNITDAEKKEIMSDLYNGLEEMIRKYPAQWMWMHDRWKGSPDIE</sequence>
<dbReference type="InterPro" id="IPR004960">
    <property type="entry name" value="LipA_acyltrans"/>
</dbReference>
<organism evidence="7 8">
    <name type="scientific">Acetohalobium arabaticum (strain ATCC 49924 / DSM 5501 / Z-7288)</name>
    <dbReference type="NCBI Taxonomy" id="574087"/>
    <lineage>
        <taxon>Bacteria</taxon>
        <taxon>Bacillati</taxon>
        <taxon>Bacillota</taxon>
        <taxon>Clostridia</taxon>
        <taxon>Halanaerobiales</taxon>
        <taxon>Halobacteroidaceae</taxon>
        <taxon>Acetohalobium</taxon>
    </lineage>
</organism>
<evidence type="ECO:0000256" key="4">
    <source>
        <dbReference type="ARBA" id="ARBA00022679"/>
    </source>
</evidence>
<dbReference type="STRING" id="574087.Acear_2181"/>
<dbReference type="Proteomes" id="UP000001661">
    <property type="component" value="Chromosome"/>
</dbReference>
<gene>
    <name evidence="7" type="ordered locus">Acear_2181</name>
</gene>
<evidence type="ECO:0000313" key="8">
    <source>
        <dbReference type="Proteomes" id="UP000001661"/>
    </source>
</evidence>
<dbReference type="GO" id="GO:0016746">
    <property type="term" value="F:acyltransferase activity"/>
    <property type="evidence" value="ECO:0007669"/>
    <property type="project" value="UniProtKB-KW"/>
</dbReference>
<keyword evidence="4 7" id="KW-0808">Transferase</keyword>
<dbReference type="KEGG" id="aar:Acear_2181"/>
<dbReference type="OrthoDB" id="9801955at2"/>
<dbReference type="RefSeq" id="WP_013279108.1">
    <property type="nucleotide sequence ID" value="NC_014378.1"/>
</dbReference>
<dbReference type="HOGENOM" id="CLU_049421_4_2_9"/>